<dbReference type="Pfam" id="PF02169">
    <property type="entry name" value="LPP20"/>
    <property type="match status" value="1"/>
</dbReference>
<keyword evidence="3" id="KW-0449">Lipoprotein</keyword>
<evidence type="ECO:0000313" key="3">
    <source>
        <dbReference type="EMBL" id="MDC7716084.1"/>
    </source>
</evidence>
<feature type="domain" description="Lipoprotein LPP20-like" evidence="2">
    <location>
        <begin position="114"/>
        <end position="192"/>
    </location>
</feature>
<keyword evidence="1" id="KW-0732">Signal</keyword>
<dbReference type="RefSeq" id="WP_272750527.1">
    <property type="nucleotide sequence ID" value="NZ_JAQQLF010000002.1"/>
</dbReference>
<reference evidence="3 4" key="1">
    <citation type="submission" date="2023-01" db="EMBL/GenBank/DDBJ databases">
        <title>Novel species of the genus Vogesella isolated from rivers.</title>
        <authorList>
            <person name="Lu H."/>
        </authorList>
    </citation>
    <scope>NUCLEOTIDE SEQUENCE [LARGE SCALE GENOMIC DNA]</scope>
    <source>
        <strain evidence="3 4">DC21W</strain>
    </source>
</reference>
<dbReference type="InterPro" id="IPR024952">
    <property type="entry name" value="LPP20-like_dom"/>
</dbReference>
<evidence type="ECO:0000259" key="2">
    <source>
        <dbReference type="Pfam" id="PF02169"/>
    </source>
</evidence>
<gene>
    <name evidence="3" type="ORF">PQU95_02455</name>
</gene>
<accession>A0ABT5IU27</accession>
<dbReference type="Proteomes" id="UP001219956">
    <property type="component" value="Unassembled WGS sequence"/>
</dbReference>
<evidence type="ECO:0000313" key="4">
    <source>
        <dbReference type="Proteomes" id="UP001219956"/>
    </source>
</evidence>
<keyword evidence="4" id="KW-1185">Reference proteome</keyword>
<dbReference type="EMBL" id="JAQQLF010000002">
    <property type="protein sequence ID" value="MDC7716084.1"/>
    <property type="molecule type" value="Genomic_DNA"/>
</dbReference>
<proteinExistence type="predicted"/>
<name>A0ABT5IU27_9NEIS</name>
<feature type="signal peptide" evidence="1">
    <location>
        <begin position="1"/>
        <end position="25"/>
    </location>
</feature>
<organism evidence="3 4">
    <name type="scientific">Vogesella aquatica</name>
    <dbReference type="NCBI Taxonomy" id="2984206"/>
    <lineage>
        <taxon>Bacteria</taxon>
        <taxon>Pseudomonadati</taxon>
        <taxon>Pseudomonadota</taxon>
        <taxon>Betaproteobacteria</taxon>
        <taxon>Neisseriales</taxon>
        <taxon>Chromobacteriaceae</taxon>
        <taxon>Vogesella</taxon>
    </lineage>
</organism>
<comment type="caution">
    <text evidence="3">The sequence shown here is derived from an EMBL/GenBank/DDBJ whole genome shotgun (WGS) entry which is preliminary data.</text>
</comment>
<feature type="chain" id="PRO_5047334086" evidence="1">
    <location>
        <begin position="26"/>
        <end position="244"/>
    </location>
</feature>
<evidence type="ECO:0000256" key="1">
    <source>
        <dbReference type="SAM" id="SignalP"/>
    </source>
</evidence>
<protein>
    <submittedName>
        <fullName evidence="3">LPP20 family lipoprotein</fullName>
    </submittedName>
</protein>
<dbReference type="PROSITE" id="PS51257">
    <property type="entry name" value="PROKAR_LIPOPROTEIN"/>
    <property type="match status" value="1"/>
</dbReference>
<sequence>MKNITRMIPGLLAMTVLSACASAPAANTAGEGWSVVAVAPAAADAHGAVTTAPAVGGSHEQPGISRQPVMSPGGVMMGGAYAGPLADPPVEHKQEAFNALRIRVVGYGAPPNSKELSPVQRRLLAMRASQLDAYRAVAEQVQGFKLSGSSSVGNLVTVNDTFRVYVDAYLRGVRLLSTEFKADGSSETIAEVVLDEGFFKAYRTALVSAGDVAAAARVMPAADGSKLGCTDSGCVYGGDFYVSH</sequence>